<dbReference type="InterPro" id="IPR051046">
    <property type="entry name" value="MurCDEF_CellWall_CoF430Synth"/>
</dbReference>
<dbReference type="InterPro" id="IPR013221">
    <property type="entry name" value="Mur_ligase_cen"/>
</dbReference>
<keyword evidence="4" id="KW-0472">Membrane</keyword>
<evidence type="ECO:0000256" key="2">
    <source>
        <dbReference type="ARBA" id="ARBA00022741"/>
    </source>
</evidence>
<organism evidence="7 8">
    <name type="scientific">Candidatus Falkowbacteria bacterium CG10_big_fil_rev_8_21_14_0_10_38_22</name>
    <dbReference type="NCBI Taxonomy" id="1974564"/>
    <lineage>
        <taxon>Bacteria</taxon>
        <taxon>Candidatus Falkowiibacteriota</taxon>
    </lineage>
</organism>
<gene>
    <name evidence="7" type="ORF">COT96_03005</name>
</gene>
<keyword evidence="3" id="KW-0067">ATP-binding</keyword>
<dbReference type="GO" id="GO:0005524">
    <property type="term" value="F:ATP binding"/>
    <property type="evidence" value="ECO:0007669"/>
    <property type="project" value="UniProtKB-KW"/>
</dbReference>
<dbReference type="GO" id="GO:0016881">
    <property type="term" value="F:acid-amino acid ligase activity"/>
    <property type="evidence" value="ECO:0007669"/>
    <property type="project" value="InterPro"/>
</dbReference>
<feature type="domain" description="Mur ligase C-terminal" evidence="5">
    <location>
        <begin position="392"/>
        <end position="511"/>
    </location>
</feature>
<dbReference type="Proteomes" id="UP000228964">
    <property type="component" value="Unassembled WGS sequence"/>
</dbReference>
<dbReference type="PANTHER" id="PTHR43024:SF1">
    <property type="entry name" value="UDP-N-ACETYLMURAMOYL-TRIPEPTIDE--D-ALANYL-D-ALANINE LIGASE"/>
    <property type="match status" value="1"/>
</dbReference>
<dbReference type="AlphaFoldDB" id="A0A2M6WPF4"/>
<dbReference type="SUPFAM" id="SSF53244">
    <property type="entry name" value="MurD-like peptide ligases, peptide-binding domain"/>
    <property type="match status" value="1"/>
</dbReference>
<keyword evidence="4" id="KW-0812">Transmembrane</keyword>
<dbReference type="Gene3D" id="3.90.190.20">
    <property type="entry name" value="Mur ligase, C-terminal domain"/>
    <property type="match status" value="1"/>
</dbReference>
<protein>
    <recommendedName>
        <fullName evidence="9">Mur ligase central domain-containing protein</fullName>
    </recommendedName>
</protein>
<keyword evidence="4" id="KW-1133">Transmembrane helix</keyword>
<dbReference type="InterPro" id="IPR004101">
    <property type="entry name" value="Mur_ligase_C"/>
</dbReference>
<evidence type="ECO:0000256" key="4">
    <source>
        <dbReference type="SAM" id="Phobius"/>
    </source>
</evidence>
<dbReference type="EMBL" id="PFAO01000074">
    <property type="protein sequence ID" value="PIT94653.1"/>
    <property type="molecule type" value="Genomic_DNA"/>
</dbReference>
<dbReference type="SUPFAM" id="SSF53623">
    <property type="entry name" value="MurD-like peptide ligases, catalytic domain"/>
    <property type="match status" value="1"/>
</dbReference>
<name>A0A2M6WPF4_9BACT</name>
<dbReference type="PANTHER" id="PTHR43024">
    <property type="entry name" value="UDP-N-ACETYLMURAMOYL-TRIPEPTIDE--D-ALANYL-D-ALANINE LIGASE"/>
    <property type="match status" value="1"/>
</dbReference>
<evidence type="ECO:0000256" key="1">
    <source>
        <dbReference type="ARBA" id="ARBA00022598"/>
    </source>
</evidence>
<evidence type="ECO:0000256" key="3">
    <source>
        <dbReference type="ARBA" id="ARBA00022840"/>
    </source>
</evidence>
<evidence type="ECO:0000313" key="8">
    <source>
        <dbReference type="Proteomes" id="UP000228964"/>
    </source>
</evidence>
<feature type="transmembrane region" description="Helical" evidence="4">
    <location>
        <begin position="133"/>
        <end position="156"/>
    </location>
</feature>
<keyword evidence="1" id="KW-0436">Ligase</keyword>
<evidence type="ECO:0000259" key="6">
    <source>
        <dbReference type="Pfam" id="PF08245"/>
    </source>
</evidence>
<dbReference type="Gene3D" id="3.40.1190.10">
    <property type="entry name" value="Mur-like, catalytic domain"/>
    <property type="match status" value="1"/>
</dbReference>
<dbReference type="InterPro" id="IPR036615">
    <property type="entry name" value="Mur_ligase_C_dom_sf"/>
</dbReference>
<evidence type="ECO:0000313" key="7">
    <source>
        <dbReference type="EMBL" id="PIT94653.1"/>
    </source>
</evidence>
<evidence type="ECO:0008006" key="9">
    <source>
        <dbReference type="Google" id="ProtNLM"/>
    </source>
</evidence>
<evidence type="ECO:0000259" key="5">
    <source>
        <dbReference type="Pfam" id="PF02875"/>
    </source>
</evidence>
<reference evidence="8" key="1">
    <citation type="submission" date="2017-09" db="EMBL/GenBank/DDBJ databases">
        <title>Depth-based differentiation of microbial function through sediment-hosted aquifers and enrichment of novel symbionts in the deep terrestrial subsurface.</title>
        <authorList>
            <person name="Probst A.J."/>
            <person name="Ladd B."/>
            <person name="Jarett J.K."/>
            <person name="Geller-Mcgrath D.E."/>
            <person name="Sieber C.M.K."/>
            <person name="Emerson J.B."/>
            <person name="Anantharaman K."/>
            <person name="Thomas B.C."/>
            <person name="Malmstrom R."/>
            <person name="Stieglmeier M."/>
            <person name="Klingl A."/>
            <person name="Woyke T."/>
            <person name="Ryan C.M."/>
            <person name="Banfield J.F."/>
        </authorList>
    </citation>
    <scope>NUCLEOTIDE SEQUENCE [LARGE SCALE GENOMIC DNA]</scope>
</reference>
<keyword evidence="2" id="KW-0547">Nucleotide-binding</keyword>
<feature type="domain" description="Mur ligase central" evidence="6">
    <location>
        <begin position="182"/>
        <end position="367"/>
    </location>
</feature>
<feature type="transmembrane region" description="Helical" evidence="4">
    <location>
        <begin position="106"/>
        <end position="127"/>
    </location>
</feature>
<dbReference type="Pfam" id="PF02875">
    <property type="entry name" value="Mur_ligase_C"/>
    <property type="match status" value="1"/>
</dbReference>
<feature type="transmembrane region" description="Helical" evidence="4">
    <location>
        <begin position="6"/>
        <end position="29"/>
    </location>
</feature>
<dbReference type="Pfam" id="PF08245">
    <property type="entry name" value="Mur_ligase_M"/>
    <property type="match status" value="1"/>
</dbReference>
<proteinExistence type="predicted"/>
<dbReference type="InterPro" id="IPR036565">
    <property type="entry name" value="Mur-like_cat_sf"/>
</dbReference>
<sequence length="522" mass="59169">MPSFYIIIIFLFWLASALADYVNFCYCWQLKEYRYDRWRDWLSTLSGQKFLASYPLLLRSLICLILFFSLPLASQYIILSLILIFAVDLARQAWLFYRSRLKWPKLTLKSAAIIITALLVEALIYLFLASPNILFLLLICRLFIISLIVLLFKIPTRFIKAIYYKIAANKLKRQKKLIVIGITGSFGKTTVKYFLEQMLAAKFRIIKTPNNINTEIGIAKFILQTDFSQADIFIVEMAAYKIGEIKLICDIVKPQFGILTAINEQHLPLFGNIKNTQAAKYELLYSLPQDGLAIINVDNPYCREFISELKCRVKTFGQLEEFKPDCLIKNISPGAESLKFQAAPNYEIKTNIIGAHNAVNIAPVILAANDLGFIREEIEAQAKKFQLPQATMQLVNYGRSIIIDDSYNANPAGFTAGLKFLADYKVSGKKIVISRGMIELGQAAPQAHLKIGRLIAEVADEFIIISPDSVAELKAGADNSNLIIQTILNPTKLLQYLKKNKNQPNVILLEGRMPDNIKHEIY</sequence>
<comment type="caution">
    <text evidence="7">The sequence shown here is derived from an EMBL/GenBank/DDBJ whole genome shotgun (WGS) entry which is preliminary data.</text>
</comment>
<accession>A0A2M6WPF4</accession>